<dbReference type="GO" id="GO:0003688">
    <property type="term" value="F:DNA replication origin binding"/>
    <property type="evidence" value="ECO:0007669"/>
    <property type="project" value="TreeGrafter"/>
</dbReference>
<dbReference type="InterPro" id="IPR041664">
    <property type="entry name" value="AAA_16"/>
</dbReference>
<comment type="similarity">
    <text evidence="2">Belongs to the ORC5 family.</text>
</comment>
<evidence type="ECO:0000256" key="6">
    <source>
        <dbReference type="ARBA" id="ARBA00023242"/>
    </source>
</evidence>
<organism evidence="10 11">
    <name type="scientific">Scheffersomyces stipitis (strain ATCC 58785 / CBS 6054 / NBRC 10063 / NRRL Y-11545)</name>
    <name type="common">Yeast</name>
    <name type="synonym">Pichia stipitis</name>
    <dbReference type="NCBI Taxonomy" id="322104"/>
    <lineage>
        <taxon>Eukaryota</taxon>
        <taxon>Fungi</taxon>
        <taxon>Dikarya</taxon>
        <taxon>Ascomycota</taxon>
        <taxon>Saccharomycotina</taxon>
        <taxon>Pichiomycetes</taxon>
        <taxon>Debaryomycetaceae</taxon>
        <taxon>Scheffersomyces</taxon>
    </lineage>
</organism>
<evidence type="ECO:0000313" key="10">
    <source>
        <dbReference type="EMBL" id="ABN65013.2"/>
    </source>
</evidence>
<dbReference type="OMA" id="AYICSYL"/>
<dbReference type="Pfam" id="PF21639">
    <property type="entry name" value="ORC5_lid"/>
    <property type="match status" value="1"/>
</dbReference>
<dbReference type="Proteomes" id="UP000002258">
    <property type="component" value="Chromosome 2"/>
</dbReference>
<evidence type="ECO:0000256" key="4">
    <source>
        <dbReference type="ARBA" id="ARBA00022741"/>
    </source>
</evidence>
<evidence type="ECO:0000256" key="1">
    <source>
        <dbReference type="ARBA" id="ARBA00004123"/>
    </source>
</evidence>
<dbReference type="KEGG" id="pic:PICST_54065"/>
<dbReference type="PANTHER" id="PTHR12705">
    <property type="entry name" value="ORIGIN RECOGNITION COMPLEX SUBUNIT 5"/>
    <property type="match status" value="1"/>
</dbReference>
<accession>A3LPB8</accession>
<evidence type="ECO:0000256" key="2">
    <source>
        <dbReference type="ARBA" id="ARBA00006269"/>
    </source>
</evidence>
<dbReference type="GO" id="GO:0006270">
    <property type="term" value="P:DNA replication initiation"/>
    <property type="evidence" value="ECO:0007669"/>
    <property type="project" value="TreeGrafter"/>
</dbReference>
<dbReference type="PANTHER" id="PTHR12705:SF0">
    <property type="entry name" value="ORIGIN RECOGNITION COMPLEX SUBUNIT 5"/>
    <property type="match status" value="1"/>
</dbReference>
<dbReference type="Pfam" id="PF14630">
    <property type="entry name" value="ORC5_C"/>
    <property type="match status" value="1"/>
</dbReference>
<dbReference type="EMBL" id="CP000496">
    <property type="protein sequence ID" value="ABN65013.2"/>
    <property type="molecule type" value="Genomic_DNA"/>
</dbReference>
<keyword evidence="5" id="KW-0067">ATP-binding</keyword>
<evidence type="ECO:0000256" key="3">
    <source>
        <dbReference type="ARBA" id="ARBA00022705"/>
    </source>
</evidence>
<dbReference type="GO" id="GO:0005664">
    <property type="term" value="C:nuclear origin of replication recognition complex"/>
    <property type="evidence" value="ECO:0007669"/>
    <property type="project" value="TreeGrafter"/>
</dbReference>
<feature type="domain" description="Orc1-like AAA ATPase" evidence="7">
    <location>
        <begin position="1"/>
        <end position="143"/>
    </location>
</feature>
<feature type="non-terminal residue" evidence="10">
    <location>
        <position position="375"/>
    </location>
</feature>
<evidence type="ECO:0000256" key="5">
    <source>
        <dbReference type="ARBA" id="ARBA00022840"/>
    </source>
</evidence>
<keyword evidence="11" id="KW-1185">Reference proteome</keyword>
<feature type="domain" description="ORC5 lid" evidence="9">
    <location>
        <begin position="205"/>
        <end position="263"/>
    </location>
</feature>
<dbReference type="GeneID" id="4837296"/>
<keyword evidence="4" id="KW-0547">Nucleotide-binding</keyword>
<dbReference type="eggNOG" id="KOG2543">
    <property type="taxonomic scope" value="Eukaryota"/>
</dbReference>
<dbReference type="SUPFAM" id="SSF52540">
    <property type="entry name" value="P-loop containing nucleoside triphosphate hydrolases"/>
    <property type="match status" value="1"/>
</dbReference>
<evidence type="ECO:0000259" key="8">
    <source>
        <dbReference type="Pfam" id="PF14630"/>
    </source>
</evidence>
<keyword evidence="3" id="KW-0235">DNA replication</keyword>
<dbReference type="Pfam" id="PF13191">
    <property type="entry name" value="AAA_16"/>
    <property type="match status" value="1"/>
</dbReference>
<evidence type="ECO:0000259" key="7">
    <source>
        <dbReference type="Pfam" id="PF13191"/>
    </source>
</evidence>
<dbReference type="AlphaFoldDB" id="A3LPB8"/>
<dbReference type="Gene3D" id="3.40.50.300">
    <property type="entry name" value="P-loop containing nucleotide triphosphate hydrolases"/>
    <property type="match status" value="1"/>
</dbReference>
<evidence type="ECO:0000259" key="9">
    <source>
        <dbReference type="Pfam" id="PF21639"/>
    </source>
</evidence>
<proteinExistence type="inferred from homology"/>
<dbReference type="RefSeq" id="XP_001383042.2">
    <property type="nucleotide sequence ID" value="XM_001383005.1"/>
</dbReference>
<dbReference type="HOGENOM" id="CLU_028223_2_1_1"/>
<dbReference type="InterPro" id="IPR020796">
    <property type="entry name" value="ORC5"/>
</dbReference>
<dbReference type="InterPro" id="IPR047088">
    <property type="entry name" value="ORC5_C"/>
</dbReference>
<dbReference type="STRING" id="322104.A3LPB8"/>
<dbReference type="InterPro" id="IPR027417">
    <property type="entry name" value="P-loop_NTPase"/>
</dbReference>
<gene>
    <name evidence="10" type="ORF">PICST_54065</name>
</gene>
<feature type="non-terminal residue" evidence="10">
    <location>
        <position position="1"/>
    </location>
</feature>
<reference evidence="10 11" key="1">
    <citation type="journal article" date="2007" name="Nat. Biotechnol.">
        <title>Genome sequence of the lignocellulose-bioconverting and xylose-fermenting yeast Pichia stipitis.</title>
        <authorList>
            <person name="Jeffries T.W."/>
            <person name="Grigoriev I.V."/>
            <person name="Grimwood J."/>
            <person name="Laplaza J.M."/>
            <person name="Aerts A."/>
            <person name="Salamov A."/>
            <person name="Schmutz J."/>
            <person name="Lindquist E."/>
            <person name="Dehal P."/>
            <person name="Shapiro H."/>
            <person name="Jin Y.S."/>
            <person name="Passoth V."/>
            <person name="Richardson P.M."/>
        </authorList>
    </citation>
    <scope>NUCLEOTIDE SEQUENCE [LARGE SCALE GENOMIC DNA]</scope>
    <source>
        <strain evidence="11">ATCC 58785 / CBS 6054 / NBRC 10063 / NRRL Y-11545</strain>
    </source>
</reference>
<dbReference type="InterPro" id="IPR048866">
    <property type="entry name" value="ORC5_lid"/>
</dbReference>
<evidence type="ECO:0000313" key="11">
    <source>
        <dbReference type="Proteomes" id="UP000002258"/>
    </source>
</evidence>
<name>A3LPB8_PICST</name>
<protein>
    <submittedName>
        <fullName evidence="10">Uncharacterized protein</fullName>
    </submittedName>
</protein>
<dbReference type="FunCoup" id="A3LPB8">
    <property type="interactions" value="880"/>
</dbReference>
<dbReference type="InParanoid" id="A3LPB8"/>
<comment type="subcellular location">
    <subcellularLocation>
        <location evidence="1">Nucleus</location>
    </subcellularLocation>
</comment>
<feature type="domain" description="Origin recognition complex subunit 5 C-terminal" evidence="8">
    <location>
        <begin position="299"/>
        <end position="375"/>
    </location>
</feature>
<sequence>RDDEIDMLTSFVAEGADISAPSLIVHGYKAIGKTTTVTKYLQALEVKHTIVRCDECITRRIMYQRCVRGLARDSGVPVSSYGEESKNRIGDSLYSFITGLQQFYEDTEYSERHVLVLDRFDQCMEPVHEIYAGLIRLREQTNITSLSIIFITTGDDPKEIATLSVPHIYFRPYTEAEATQILQLNQLCHFGVTFLDEHSASYDFWKQYAKVIVDLFFSFVGCDIALLKDFCVKLWDKFIEPVIEETYSITEFVKVLRYNSEYLTSDNVINNSRVRVYGEGNTVVYEEEKSEGKEGVQDLPIHSKYLLLASYLASFNSHKDDMHNFSKIKAVKYKKRASSAASKRGHLSKSDIDSRLLSPSYFDLERWLAILSVVY</sequence>
<keyword evidence="6" id="KW-0539">Nucleus</keyword>
<dbReference type="OrthoDB" id="365981at2759"/>